<evidence type="ECO:0000313" key="5">
    <source>
        <dbReference type="EMBL" id="WML86767.1"/>
    </source>
</evidence>
<feature type="transmembrane region" description="Helical" evidence="1">
    <location>
        <begin position="155"/>
        <end position="172"/>
    </location>
</feature>
<dbReference type="Pfam" id="PF16693">
    <property type="entry name" value="Yop-YscD_ppl_1st"/>
    <property type="match status" value="1"/>
</dbReference>
<keyword evidence="1" id="KW-0472">Membrane</keyword>
<evidence type="ECO:0000256" key="1">
    <source>
        <dbReference type="SAM" id="Phobius"/>
    </source>
</evidence>
<dbReference type="Pfam" id="PF23893">
    <property type="entry name" value="Y4YQ_C"/>
    <property type="match status" value="1"/>
</dbReference>
<dbReference type="InterPro" id="IPR032034">
    <property type="entry name" value="YscD_ppl_1st"/>
</dbReference>
<dbReference type="AlphaFoldDB" id="A0AA51QZ91"/>
<dbReference type="Pfam" id="PF16697">
    <property type="entry name" value="Yop-YscD_cpl"/>
    <property type="match status" value="1"/>
</dbReference>
<feature type="domain" description="YscD/Y4YQ C-terminal" evidence="4">
    <location>
        <begin position="387"/>
        <end position="434"/>
    </location>
</feature>
<dbReference type="EMBL" id="CP133217">
    <property type="protein sequence ID" value="WML86767.1"/>
    <property type="molecule type" value="Genomic_DNA"/>
</dbReference>
<accession>A0AA51QZ91</accession>
<evidence type="ECO:0000259" key="3">
    <source>
        <dbReference type="Pfam" id="PF16697"/>
    </source>
</evidence>
<gene>
    <name evidence="5" type="primary">sctD</name>
    <name evidence="5" type="ORF">RCG00_21105</name>
</gene>
<sequence length="459" mass="49704">MASQHTSFILKVLSGINSGASVRLRSGSVVIGRSMTSDIILHDDNIADQHIQLLITPGSITLQPLARPVLVEAQEITAESIELQPYQRVRLGNVEFLVTDSRVSDPRTQSQTPPEVGAAKHAAASVAKGSHVLPQQKKSPAAKVSAKKGMSGKTWLLLGLGLLFLANLIYWAPQFNRFLETLGLRDSGEQQAAVLLQTLGQQNFSLVNEADGSVSLRGYTDTVEERNAIMGKIQDAGIKANVYVWAQDEMANSANMIARAMGQPGVNFKPGATEGILVAQGFVTKNADWERVKTTILNDVGGIRTVGEADFQSLDGYLASFVQFIEKKGLSSRITATTDGKSVIVKGELTQSEIEKLKDLRQEFIGIQGDGPAIVLNVTDIRDRISLAIRSVSVGKVPFLVAKDGKKYMEGSALGEKYFVKSIKPDHVVLTNNGMDIPFYYGIDKGRLDDAANRAEPQK</sequence>
<evidence type="ECO:0000259" key="2">
    <source>
        <dbReference type="Pfam" id="PF16693"/>
    </source>
</evidence>
<name>A0AA51QZ91_9GAMM</name>
<dbReference type="InterPro" id="IPR012843">
    <property type="entry name" value="YscD"/>
</dbReference>
<dbReference type="Proteomes" id="UP001229862">
    <property type="component" value="Chromosome"/>
</dbReference>
<feature type="domain" description="YscD-like Bon-like" evidence="2">
    <location>
        <begin position="190"/>
        <end position="242"/>
    </location>
</feature>
<evidence type="ECO:0000259" key="4">
    <source>
        <dbReference type="Pfam" id="PF23893"/>
    </source>
</evidence>
<dbReference type="SUPFAM" id="SSF49879">
    <property type="entry name" value="SMAD/FHA domain"/>
    <property type="match status" value="1"/>
</dbReference>
<reference evidence="5" key="1">
    <citation type="submission" date="2023-08" db="EMBL/GenBank/DDBJ databases">
        <title>New molecular markers tilS and rpoB for phylogenetic and monitoring studies of the genus Thiothrix biodiversity.</title>
        <authorList>
            <person name="Ravin N.V."/>
            <person name="Smolyakov D."/>
            <person name="Markov N.D."/>
            <person name="Beletsky A.V."/>
            <person name="Mardanov A.V."/>
            <person name="Rudenko T.S."/>
            <person name="Grabovich M.Y."/>
        </authorList>
    </citation>
    <scope>NUCLEOTIDE SEQUENCE</scope>
    <source>
        <strain evidence="5">DNT52</strain>
    </source>
</reference>
<organism evidence="5">
    <name type="scientific">Thiothrix subterranea</name>
    <dbReference type="NCBI Taxonomy" id="2735563"/>
    <lineage>
        <taxon>Bacteria</taxon>
        <taxon>Pseudomonadati</taxon>
        <taxon>Pseudomonadota</taxon>
        <taxon>Gammaproteobacteria</taxon>
        <taxon>Thiotrichales</taxon>
        <taxon>Thiotrichaceae</taxon>
        <taxon>Thiothrix</taxon>
    </lineage>
</organism>
<dbReference type="InterPro" id="IPR057770">
    <property type="entry name" value="YscD/Y4YQ_C"/>
</dbReference>
<dbReference type="NCBIfam" id="TIGR02500">
    <property type="entry name" value="type_III_yscD"/>
    <property type="match status" value="1"/>
</dbReference>
<dbReference type="Gene3D" id="2.60.200.20">
    <property type="match status" value="1"/>
</dbReference>
<dbReference type="InterPro" id="IPR032030">
    <property type="entry name" value="YscD_cytoplasmic_dom"/>
</dbReference>
<proteinExistence type="predicted"/>
<protein>
    <submittedName>
        <fullName evidence="5">Type III secretion system inner membrane ring subunit SctD</fullName>
    </submittedName>
</protein>
<keyword evidence="1" id="KW-0812">Transmembrane</keyword>
<dbReference type="RefSeq" id="WP_308871955.1">
    <property type="nucleotide sequence ID" value="NZ_CP133217.1"/>
</dbReference>
<dbReference type="InterPro" id="IPR008984">
    <property type="entry name" value="SMAD_FHA_dom_sf"/>
</dbReference>
<feature type="domain" description="YscD cytoplasmic" evidence="3">
    <location>
        <begin position="11"/>
        <end position="99"/>
    </location>
</feature>
<keyword evidence="1" id="KW-1133">Transmembrane helix</keyword>